<feature type="region of interest" description="Disordered" evidence="1">
    <location>
        <begin position="68"/>
        <end position="165"/>
    </location>
</feature>
<protein>
    <submittedName>
        <fullName evidence="2">Uncharacterized protein</fullName>
    </submittedName>
</protein>
<accession>Q69MG8</accession>
<reference evidence="3" key="2">
    <citation type="journal article" date="2008" name="Nucleic Acids Res.">
        <title>The rice annotation project database (RAP-DB): 2008 update.</title>
        <authorList>
            <consortium name="The rice annotation project (RAP)"/>
        </authorList>
    </citation>
    <scope>GENOME REANNOTATION</scope>
    <source>
        <strain evidence="3">cv. Nipponbare</strain>
    </source>
</reference>
<dbReference type="AlphaFoldDB" id="Q69MG8"/>
<sequence length="165" mass="16052">MAWGRRASRPRLVVVPVARSEPFGLRLRMAWSDASDSVLPWLHGENGRCGSVAGSVEATQGLVEAAGSAREVDGGERGVGGGSGLGGECRRSVETPVGQVASGVGEEEATTTRKDVTGLAAPGSVEAAASGSARKAAAPGSVEGVAGVGGGSGLGGDGGGLGERG</sequence>
<organism evidence="2 3">
    <name type="scientific">Oryza sativa subsp. japonica</name>
    <name type="common">Rice</name>
    <dbReference type="NCBI Taxonomy" id="39947"/>
    <lineage>
        <taxon>Eukaryota</taxon>
        <taxon>Viridiplantae</taxon>
        <taxon>Streptophyta</taxon>
        <taxon>Embryophyta</taxon>
        <taxon>Tracheophyta</taxon>
        <taxon>Spermatophyta</taxon>
        <taxon>Magnoliopsida</taxon>
        <taxon>Liliopsida</taxon>
        <taxon>Poales</taxon>
        <taxon>Poaceae</taxon>
        <taxon>BOP clade</taxon>
        <taxon>Oryzoideae</taxon>
        <taxon>Oryzeae</taxon>
        <taxon>Oryzinae</taxon>
        <taxon>Oryza</taxon>
        <taxon>Oryza sativa</taxon>
    </lineage>
</organism>
<reference evidence="3" key="1">
    <citation type="journal article" date="2005" name="Nature">
        <title>The map-based sequence of the rice genome.</title>
        <authorList>
            <consortium name="International rice genome sequencing project (IRGSP)"/>
            <person name="Matsumoto T."/>
            <person name="Wu J."/>
            <person name="Kanamori H."/>
            <person name="Katayose Y."/>
            <person name="Fujisawa M."/>
            <person name="Namiki N."/>
            <person name="Mizuno H."/>
            <person name="Yamamoto K."/>
            <person name="Antonio B.A."/>
            <person name="Baba T."/>
            <person name="Sakata K."/>
            <person name="Nagamura Y."/>
            <person name="Aoki H."/>
            <person name="Arikawa K."/>
            <person name="Arita K."/>
            <person name="Bito T."/>
            <person name="Chiden Y."/>
            <person name="Fujitsuka N."/>
            <person name="Fukunaka R."/>
            <person name="Hamada M."/>
            <person name="Harada C."/>
            <person name="Hayashi A."/>
            <person name="Hijishita S."/>
            <person name="Honda M."/>
            <person name="Hosokawa S."/>
            <person name="Ichikawa Y."/>
            <person name="Idonuma A."/>
            <person name="Iijima M."/>
            <person name="Ikeda M."/>
            <person name="Ikeno M."/>
            <person name="Ito K."/>
            <person name="Ito S."/>
            <person name="Ito T."/>
            <person name="Ito Y."/>
            <person name="Ito Y."/>
            <person name="Iwabuchi A."/>
            <person name="Kamiya K."/>
            <person name="Karasawa W."/>
            <person name="Kurita K."/>
            <person name="Katagiri S."/>
            <person name="Kikuta A."/>
            <person name="Kobayashi H."/>
            <person name="Kobayashi N."/>
            <person name="Machita K."/>
            <person name="Maehara T."/>
            <person name="Masukawa M."/>
            <person name="Mizubayashi T."/>
            <person name="Mukai Y."/>
            <person name="Nagasaki H."/>
            <person name="Nagata Y."/>
            <person name="Naito S."/>
            <person name="Nakashima M."/>
            <person name="Nakama Y."/>
            <person name="Nakamichi Y."/>
            <person name="Nakamura M."/>
            <person name="Meguro A."/>
            <person name="Negishi M."/>
            <person name="Ohta I."/>
            <person name="Ohta T."/>
            <person name="Okamoto M."/>
            <person name="Ono N."/>
            <person name="Saji S."/>
            <person name="Sakaguchi M."/>
            <person name="Sakai K."/>
            <person name="Shibata M."/>
            <person name="Shimokawa T."/>
            <person name="Song J."/>
            <person name="Takazaki Y."/>
            <person name="Terasawa K."/>
            <person name="Tsugane M."/>
            <person name="Tsuji K."/>
            <person name="Ueda S."/>
            <person name="Waki K."/>
            <person name="Yamagata H."/>
            <person name="Yamamoto M."/>
            <person name="Yamamoto S."/>
            <person name="Yamane H."/>
            <person name="Yoshiki S."/>
            <person name="Yoshihara R."/>
            <person name="Yukawa K."/>
            <person name="Zhong H."/>
            <person name="Yano M."/>
            <person name="Yuan Q."/>
            <person name="Ouyang S."/>
            <person name="Liu J."/>
            <person name="Jones K.M."/>
            <person name="Gansberger K."/>
            <person name="Moffat K."/>
            <person name="Hill J."/>
            <person name="Bera J."/>
            <person name="Fadrosh D."/>
            <person name="Jin S."/>
            <person name="Johri S."/>
            <person name="Kim M."/>
            <person name="Overton L."/>
            <person name="Reardon M."/>
            <person name="Tsitrin T."/>
            <person name="Vuong H."/>
            <person name="Weaver B."/>
            <person name="Ciecko A."/>
            <person name="Tallon L."/>
            <person name="Jackson J."/>
            <person name="Pai G."/>
            <person name="Aken S.V."/>
            <person name="Utterback T."/>
            <person name="Reidmuller S."/>
            <person name="Feldblyum T."/>
            <person name="Hsiao J."/>
            <person name="Zismann V."/>
            <person name="Iobst S."/>
            <person name="de Vazeille A.R."/>
            <person name="Buell C.R."/>
            <person name="Ying K."/>
            <person name="Li Y."/>
            <person name="Lu T."/>
            <person name="Huang Y."/>
            <person name="Zhao Q."/>
            <person name="Feng Q."/>
            <person name="Zhang L."/>
            <person name="Zhu J."/>
            <person name="Weng Q."/>
            <person name="Mu J."/>
            <person name="Lu Y."/>
            <person name="Fan D."/>
            <person name="Liu Y."/>
            <person name="Guan J."/>
            <person name="Zhang Y."/>
            <person name="Yu S."/>
            <person name="Liu X."/>
            <person name="Zhang Y."/>
            <person name="Hong G."/>
            <person name="Han B."/>
            <person name="Choisne N."/>
            <person name="Demange N."/>
            <person name="Orjeda G."/>
            <person name="Samain S."/>
            <person name="Cattolico L."/>
            <person name="Pelletier E."/>
            <person name="Couloux A."/>
            <person name="Segurens B."/>
            <person name="Wincker P."/>
            <person name="D'Hont A."/>
            <person name="Scarpelli C."/>
            <person name="Weissenbach J."/>
            <person name="Salanoubat M."/>
            <person name="Quetier F."/>
            <person name="Yu Y."/>
            <person name="Kim H.R."/>
            <person name="Rambo T."/>
            <person name="Currie J."/>
            <person name="Collura K."/>
            <person name="Luo M."/>
            <person name="Yang T."/>
            <person name="Ammiraju J.S.S."/>
            <person name="Engler F."/>
            <person name="Soderlund C."/>
            <person name="Wing R.A."/>
            <person name="Palmer L.E."/>
            <person name="de la Bastide M."/>
            <person name="Spiegel L."/>
            <person name="Nascimento L."/>
            <person name="Zutavern T."/>
            <person name="O'Shaughnessy A."/>
            <person name="Dike S."/>
            <person name="Dedhia N."/>
            <person name="Preston R."/>
            <person name="Balija V."/>
            <person name="McCombie W.R."/>
            <person name="Chow T."/>
            <person name="Chen H."/>
            <person name="Chung M."/>
            <person name="Chen C."/>
            <person name="Shaw J."/>
            <person name="Wu H."/>
            <person name="Hsiao K."/>
            <person name="Chao Y."/>
            <person name="Chu M."/>
            <person name="Cheng C."/>
            <person name="Hour A."/>
            <person name="Lee P."/>
            <person name="Lin S."/>
            <person name="Lin Y."/>
            <person name="Liou J."/>
            <person name="Liu S."/>
            <person name="Hsing Y."/>
            <person name="Raghuvanshi S."/>
            <person name="Mohanty A."/>
            <person name="Bharti A.K."/>
            <person name="Gaur A."/>
            <person name="Gupta V."/>
            <person name="Kumar D."/>
            <person name="Ravi V."/>
            <person name="Vij S."/>
            <person name="Kapur A."/>
            <person name="Khurana P."/>
            <person name="Khurana P."/>
            <person name="Khurana J.P."/>
            <person name="Tyagi A.K."/>
            <person name="Gaikwad K."/>
            <person name="Singh A."/>
            <person name="Dalal V."/>
            <person name="Srivastava S."/>
            <person name="Dixit A."/>
            <person name="Pal A.K."/>
            <person name="Ghazi I.A."/>
            <person name="Yadav M."/>
            <person name="Pandit A."/>
            <person name="Bhargava A."/>
            <person name="Sureshbabu K."/>
            <person name="Batra K."/>
            <person name="Sharma T.R."/>
            <person name="Mohapatra T."/>
            <person name="Singh N.K."/>
            <person name="Messing J."/>
            <person name="Nelson A.B."/>
            <person name="Fuks G."/>
            <person name="Kavchok S."/>
            <person name="Keizer G."/>
            <person name="Linton E."/>
            <person name="Llaca V."/>
            <person name="Song R."/>
            <person name="Tanyolac B."/>
            <person name="Young S."/>
            <person name="Ho-Il K."/>
            <person name="Hahn J.H."/>
            <person name="Sangsakoo G."/>
            <person name="Vanavichit A."/>
            <person name="de Mattos Luiz.A.T."/>
            <person name="Zimmer P.D."/>
            <person name="Malone G."/>
            <person name="Dellagostin O."/>
            <person name="de Oliveira A.C."/>
            <person name="Bevan M."/>
            <person name="Bancroft I."/>
            <person name="Minx P."/>
            <person name="Cordum H."/>
            <person name="Wilson R."/>
            <person name="Cheng Z."/>
            <person name="Jin W."/>
            <person name="Jiang J."/>
            <person name="Leong S.A."/>
            <person name="Iwama H."/>
            <person name="Gojobori T."/>
            <person name="Itoh T."/>
            <person name="Niimura Y."/>
            <person name="Fujii Y."/>
            <person name="Habara T."/>
            <person name="Sakai H."/>
            <person name="Sato Y."/>
            <person name="Wilson G."/>
            <person name="Kumar K."/>
            <person name="McCouch S."/>
            <person name="Juretic N."/>
            <person name="Hoen D."/>
            <person name="Wright S."/>
            <person name="Bruskiewich R."/>
            <person name="Bureau T."/>
            <person name="Miyao A."/>
            <person name="Hirochika H."/>
            <person name="Nishikawa T."/>
            <person name="Kadowaki K."/>
            <person name="Sugiura M."/>
            <person name="Burr B."/>
            <person name="Sasaki T."/>
        </authorList>
    </citation>
    <scope>NUCLEOTIDE SEQUENCE [LARGE SCALE GENOMIC DNA]</scope>
    <source>
        <strain evidence="3">cv. Nipponbare</strain>
    </source>
</reference>
<proteinExistence type="predicted"/>
<gene>
    <name evidence="2" type="primary">OSJNBa0084L05.9</name>
</gene>
<evidence type="ECO:0000313" key="2">
    <source>
        <dbReference type="EMBL" id="BAD36325.1"/>
    </source>
</evidence>
<feature type="compositionally biased region" description="Gly residues" evidence="1">
    <location>
        <begin position="77"/>
        <end position="87"/>
    </location>
</feature>
<name>Q69MG8_ORYSJ</name>
<dbReference type="EMBL" id="AP005753">
    <property type="protein sequence ID" value="BAD36325.1"/>
    <property type="molecule type" value="Genomic_DNA"/>
</dbReference>
<dbReference type="Proteomes" id="UP000000763">
    <property type="component" value="Chromosome 9"/>
</dbReference>
<feature type="compositionally biased region" description="Gly residues" evidence="1">
    <location>
        <begin position="146"/>
        <end position="165"/>
    </location>
</feature>
<evidence type="ECO:0000256" key="1">
    <source>
        <dbReference type="SAM" id="MobiDB-lite"/>
    </source>
</evidence>
<evidence type="ECO:0000313" key="3">
    <source>
        <dbReference type="Proteomes" id="UP000000763"/>
    </source>
</evidence>
<feature type="compositionally biased region" description="Low complexity" evidence="1">
    <location>
        <begin position="127"/>
        <end position="145"/>
    </location>
</feature>